<proteinExistence type="predicted"/>
<accession>A0A915DME2</accession>
<name>A0A915DME2_9BILA</name>
<evidence type="ECO:0000313" key="2">
    <source>
        <dbReference type="WBParaSite" id="jg20904"/>
    </source>
</evidence>
<protein>
    <submittedName>
        <fullName evidence="2">F-box domain-containing protein</fullName>
    </submittedName>
</protein>
<dbReference type="WBParaSite" id="jg20904">
    <property type="protein sequence ID" value="jg20904"/>
    <property type="gene ID" value="jg20904"/>
</dbReference>
<dbReference type="AlphaFoldDB" id="A0A915DME2"/>
<evidence type="ECO:0000313" key="1">
    <source>
        <dbReference type="Proteomes" id="UP000887574"/>
    </source>
</evidence>
<organism evidence="1 2">
    <name type="scientific">Ditylenchus dipsaci</name>
    <dbReference type="NCBI Taxonomy" id="166011"/>
    <lineage>
        <taxon>Eukaryota</taxon>
        <taxon>Metazoa</taxon>
        <taxon>Ecdysozoa</taxon>
        <taxon>Nematoda</taxon>
        <taxon>Chromadorea</taxon>
        <taxon>Rhabditida</taxon>
        <taxon>Tylenchina</taxon>
        <taxon>Tylenchomorpha</taxon>
        <taxon>Sphaerularioidea</taxon>
        <taxon>Anguinidae</taxon>
        <taxon>Anguininae</taxon>
        <taxon>Ditylenchus</taxon>
    </lineage>
</organism>
<reference evidence="2" key="1">
    <citation type="submission" date="2022-11" db="UniProtKB">
        <authorList>
            <consortium name="WormBaseParasite"/>
        </authorList>
    </citation>
    <scope>IDENTIFICATION</scope>
</reference>
<sequence length="342" mass="40252">MYIGNDILVEVLKFLNRNHLDYLPFVSREFAYACSHPYFRTALTRCLGSLTYYSSTNVCFIGLDDSILSKYPAFGNAKIHDTNVGMGCFLNKDIHDDYLLHQFVRVRSFYLYIPGEDHQVVEMVDSAYCYKHLMLGQMLHINFPDRTKLTETSYDSLFTNGFMAGCSNLLVGLWGRPRTIYWPPIQLVSSDIRHCKTVQITDPILTKNMDLTEIADFLFQGQEVDCEQKYMNYDERQKVVKEYMRELTIDELRVNVYEEENIVSNDELMCFEKLQMLVEIFKEFELRFDETANMLSLLKNYNSRYRNDVSNETIENGDTHQYLYFGMLKEYGYWKFTVKSSS</sequence>
<keyword evidence="1" id="KW-1185">Reference proteome</keyword>
<dbReference type="Proteomes" id="UP000887574">
    <property type="component" value="Unplaced"/>
</dbReference>